<proteinExistence type="predicted"/>
<accession>A0A371GZB6</accession>
<name>A0A371GZB6_MUCPR</name>
<evidence type="ECO:0000256" key="1">
    <source>
        <dbReference type="SAM" id="MobiDB-lite"/>
    </source>
</evidence>
<dbReference type="OrthoDB" id="1751374at2759"/>
<evidence type="ECO:0000259" key="2">
    <source>
        <dbReference type="Pfam" id="PF25597"/>
    </source>
</evidence>
<dbReference type="InterPro" id="IPR057670">
    <property type="entry name" value="SH3_retrovirus"/>
</dbReference>
<reference evidence="3" key="1">
    <citation type="submission" date="2018-05" db="EMBL/GenBank/DDBJ databases">
        <title>Draft genome of Mucuna pruriens seed.</title>
        <authorList>
            <person name="Nnadi N.E."/>
            <person name="Vos R."/>
            <person name="Hasami M.H."/>
            <person name="Devisetty U.K."/>
            <person name="Aguiy J.C."/>
        </authorList>
    </citation>
    <scope>NUCLEOTIDE SEQUENCE [LARGE SCALE GENOMIC DNA]</scope>
    <source>
        <strain evidence="3">JCA_2017</strain>
    </source>
</reference>
<protein>
    <recommendedName>
        <fullName evidence="2">Retroviral polymerase SH3-like domain-containing protein</fullName>
    </recommendedName>
</protein>
<dbReference type="EMBL" id="QJKJ01004017">
    <property type="protein sequence ID" value="RDX95908.1"/>
    <property type="molecule type" value="Genomic_DNA"/>
</dbReference>
<organism evidence="3 4">
    <name type="scientific">Mucuna pruriens</name>
    <name type="common">Velvet bean</name>
    <name type="synonym">Dolichos pruriens</name>
    <dbReference type="NCBI Taxonomy" id="157652"/>
    <lineage>
        <taxon>Eukaryota</taxon>
        <taxon>Viridiplantae</taxon>
        <taxon>Streptophyta</taxon>
        <taxon>Embryophyta</taxon>
        <taxon>Tracheophyta</taxon>
        <taxon>Spermatophyta</taxon>
        <taxon>Magnoliopsida</taxon>
        <taxon>eudicotyledons</taxon>
        <taxon>Gunneridae</taxon>
        <taxon>Pentapetalae</taxon>
        <taxon>rosids</taxon>
        <taxon>fabids</taxon>
        <taxon>Fabales</taxon>
        <taxon>Fabaceae</taxon>
        <taxon>Papilionoideae</taxon>
        <taxon>50 kb inversion clade</taxon>
        <taxon>NPAAA clade</taxon>
        <taxon>indigoferoid/millettioid clade</taxon>
        <taxon>Phaseoleae</taxon>
        <taxon>Mucuna</taxon>
    </lineage>
</organism>
<dbReference type="AlphaFoldDB" id="A0A371GZB6"/>
<keyword evidence="4" id="KW-1185">Reference proteome</keyword>
<evidence type="ECO:0000313" key="4">
    <source>
        <dbReference type="Proteomes" id="UP000257109"/>
    </source>
</evidence>
<comment type="caution">
    <text evidence="3">The sequence shown here is derived from an EMBL/GenBank/DDBJ whole genome shotgun (WGS) entry which is preliminary data.</text>
</comment>
<dbReference type="Pfam" id="PF25597">
    <property type="entry name" value="SH3_retrovirus"/>
    <property type="match status" value="1"/>
</dbReference>
<feature type="region of interest" description="Disordered" evidence="1">
    <location>
        <begin position="128"/>
        <end position="155"/>
    </location>
</feature>
<evidence type="ECO:0000313" key="3">
    <source>
        <dbReference type="EMBL" id="RDX95908.1"/>
    </source>
</evidence>
<sequence length="155" mass="17389">MASCNPKALNINFQVLSDLNKIQLVSSSVFKGSSPYIMLYNKAPKNSAFKIFGCLTYAPTTPQLRSKFSSKVTPSVFMGYPPNYNGYKLYSLMTKKCSFMKQQFPFASHSHQPTLDPFHSLVLPKPIHERLPTPTSQDDPYPTTNNSLATNQTQN</sequence>
<feature type="non-terminal residue" evidence="3">
    <location>
        <position position="1"/>
    </location>
</feature>
<feature type="compositionally biased region" description="Polar residues" evidence="1">
    <location>
        <begin position="133"/>
        <end position="155"/>
    </location>
</feature>
<feature type="domain" description="Retroviral polymerase SH3-like" evidence="2">
    <location>
        <begin position="54"/>
        <end position="97"/>
    </location>
</feature>
<dbReference type="Proteomes" id="UP000257109">
    <property type="component" value="Unassembled WGS sequence"/>
</dbReference>
<gene>
    <name evidence="3" type="ORF">CR513_21505</name>
</gene>